<dbReference type="Pfam" id="PF00483">
    <property type="entry name" value="NTP_transferase"/>
    <property type="match status" value="1"/>
</dbReference>
<feature type="region of interest" description="Disordered" evidence="10">
    <location>
        <begin position="432"/>
        <end position="479"/>
    </location>
</feature>
<dbReference type="Pfam" id="PF25084">
    <property type="entry name" value="LbH_EIF2B"/>
    <property type="match status" value="1"/>
</dbReference>
<keyword evidence="5" id="KW-0648">Protein biosynthesis</keyword>
<evidence type="ECO:0000256" key="3">
    <source>
        <dbReference type="ARBA" id="ARBA00022490"/>
    </source>
</evidence>
<dbReference type="GO" id="GO:0005851">
    <property type="term" value="C:eukaryotic translation initiation factor 2B complex"/>
    <property type="evidence" value="ECO:0007669"/>
    <property type="project" value="EnsemblFungi"/>
</dbReference>
<evidence type="ECO:0000256" key="10">
    <source>
        <dbReference type="SAM" id="MobiDB-lite"/>
    </source>
</evidence>
<dbReference type="CDD" id="cd04652">
    <property type="entry name" value="LbH_eIF2B_gamma_C"/>
    <property type="match status" value="1"/>
</dbReference>
<keyword evidence="13" id="KW-0808">Transferase</keyword>
<comment type="subunit">
    <text evidence="9">Component of the translation initiation factor 2B (eIF2B) complex which is a heterodecamer of two sets of five different subunits: alpha, beta, gamma, delta and epsilon. Subunits alpha, beta and delta comprise a regulatory subcomplex and subunits epsilon and gamma comprise a catalytic subcomplex. Within the complex, the hexameric regulatory complex resides at the center, with the two heterodimeric catalytic subcomplexes bound on opposite sides.</text>
</comment>
<comment type="caution">
    <text evidence="13">The sequence shown here is derived from an EMBL/GenBank/DDBJ whole genome shotgun (WGS) entry which is preliminary data.</text>
</comment>
<dbReference type="Gene3D" id="3.90.550.10">
    <property type="entry name" value="Spore Coat Polysaccharide Biosynthesis Protein SpsA, Chain A"/>
    <property type="match status" value="1"/>
</dbReference>
<evidence type="ECO:0000256" key="9">
    <source>
        <dbReference type="ARBA" id="ARBA00046432"/>
    </source>
</evidence>
<dbReference type="EMBL" id="JABWAB010000001">
    <property type="protein sequence ID" value="KAF6058650.1"/>
    <property type="molecule type" value="Genomic_DNA"/>
</dbReference>
<evidence type="ECO:0000313" key="13">
    <source>
        <dbReference type="EMBL" id="KAF6058650.1"/>
    </source>
</evidence>
<keyword evidence="4" id="KW-0396">Initiation factor</keyword>
<proteinExistence type="inferred from homology"/>
<dbReference type="InterPro" id="IPR005835">
    <property type="entry name" value="NTP_transferase_dom"/>
</dbReference>
<evidence type="ECO:0000256" key="6">
    <source>
        <dbReference type="ARBA" id="ARBA00044196"/>
    </source>
</evidence>
<reference evidence="13" key="1">
    <citation type="submission" date="2020-03" db="EMBL/GenBank/DDBJ databases">
        <title>FDA dAtabase for Regulatory Grade micrObial Sequences (FDA-ARGOS): Supporting development and validation of Infectious Disease Dx tests.</title>
        <authorList>
            <person name="Campos J."/>
            <person name="Goldberg B."/>
            <person name="Tallon L."/>
            <person name="Sadzewicz L."/>
            <person name="Vavikolanu K."/>
            <person name="Mehta A."/>
            <person name="Aluvathingal J."/>
            <person name="Nadendla S."/>
            <person name="Nandy P."/>
            <person name="Geyer C."/>
            <person name="Yan Y."/>
            <person name="Sichtig H."/>
        </authorList>
    </citation>
    <scope>NUCLEOTIDE SEQUENCE [LARGE SCALE GENOMIC DNA]</scope>
    <source>
        <strain evidence="13">FDAARGOS_652</strain>
    </source>
</reference>
<evidence type="ECO:0000256" key="4">
    <source>
        <dbReference type="ARBA" id="ARBA00022540"/>
    </source>
</evidence>
<comment type="similarity">
    <text evidence="2">Belongs to the eIF-2B gamma/epsilon subunits family.</text>
</comment>
<evidence type="ECO:0000313" key="14">
    <source>
        <dbReference type="Proteomes" id="UP000590412"/>
    </source>
</evidence>
<evidence type="ECO:0000259" key="11">
    <source>
        <dbReference type="Pfam" id="PF00483"/>
    </source>
</evidence>
<dbReference type="GO" id="GO:0006446">
    <property type="term" value="P:regulation of translational initiation"/>
    <property type="evidence" value="ECO:0007669"/>
    <property type="project" value="EnsemblFungi"/>
</dbReference>
<evidence type="ECO:0000256" key="7">
    <source>
        <dbReference type="ARBA" id="ARBA00044229"/>
    </source>
</evidence>
<evidence type="ECO:0000259" key="12">
    <source>
        <dbReference type="Pfam" id="PF25084"/>
    </source>
</evidence>
<dbReference type="GO" id="GO:0016740">
    <property type="term" value="F:transferase activity"/>
    <property type="evidence" value="ECO:0007669"/>
    <property type="project" value="UniProtKB-KW"/>
</dbReference>
<dbReference type="OrthoDB" id="10250549at2759"/>
<comment type="subcellular location">
    <subcellularLocation>
        <location evidence="1">Cytoplasm</location>
        <location evidence="1">Cytosol</location>
    </subcellularLocation>
</comment>
<dbReference type="SUPFAM" id="SSF53448">
    <property type="entry name" value="Nucleotide-diphospho-sugar transferases"/>
    <property type="match status" value="1"/>
</dbReference>
<dbReference type="GO" id="GO:0003743">
    <property type="term" value="F:translation initiation factor activity"/>
    <property type="evidence" value="ECO:0007669"/>
    <property type="project" value="UniProtKB-KW"/>
</dbReference>
<dbReference type="Proteomes" id="UP000590412">
    <property type="component" value="Unassembled WGS sequence"/>
</dbReference>
<dbReference type="PANTHER" id="PTHR45989:SF1">
    <property type="entry name" value="TRANSLATION INITIATION FACTOR EIF-2B SUBUNIT GAMMA"/>
    <property type="match status" value="1"/>
</dbReference>
<feature type="domain" description="Nucleotidyl transferase" evidence="11">
    <location>
        <begin position="9"/>
        <end position="159"/>
    </location>
</feature>
<evidence type="ECO:0000256" key="8">
    <source>
        <dbReference type="ARBA" id="ARBA00045373"/>
    </source>
</evidence>
<dbReference type="PANTHER" id="PTHR45989">
    <property type="entry name" value="TRANSLATION INITIATION FACTOR EIF-2B SUBUNIT GAMMA"/>
    <property type="match status" value="1"/>
</dbReference>
<dbReference type="InterPro" id="IPR051960">
    <property type="entry name" value="eIF2B_gamma"/>
</dbReference>
<dbReference type="GO" id="GO:1903574">
    <property type="term" value="P:negative regulation of cellular response to amino acid starvation"/>
    <property type="evidence" value="ECO:0007669"/>
    <property type="project" value="EnsemblFungi"/>
</dbReference>
<dbReference type="InterPro" id="IPR056764">
    <property type="entry name" value="LbH_EIF2B3/5"/>
</dbReference>
<protein>
    <recommendedName>
        <fullName evidence="6">Translation initiation factor eIF2B subunit gamma</fullName>
    </recommendedName>
    <alternativeName>
        <fullName evidence="7">eIF2B GDP-GTP exchange factor subunit gamma</fullName>
    </alternativeName>
</protein>
<evidence type="ECO:0000256" key="5">
    <source>
        <dbReference type="ARBA" id="ARBA00022917"/>
    </source>
</evidence>
<dbReference type="Gene3D" id="2.160.10.10">
    <property type="entry name" value="Hexapeptide repeat proteins"/>
    <property type="match status" value="1"/>
</dbReference>
<keyword evidence="3" id="KW-0963">Cytoplasm</keyword>
<feature type="compositionally biased region" description="Acidic residues" evidence="10">
    <location>
        <begin position="448"/>
        <end position="471"/>
    </location>
</feature>
<evidence type="ECO:0000256" key="2">
    <source>
        <dbReference type="ARBA" id="ARBA00007878"/>
    </source>
</evidence>
<dbReference type="AlphaFoldDB" id="A0A8X7TCE3"/>
<dbReference type="GO" id="GO:0002183">
    <property type="term" value="P:cytoplasmic translational initiation"/>
    <property type="evidence" value="ECO:0007669"/>
    <property type="project" value="TreeGrafter"/>
</dbReference>
<evidence type="ECO:0000256" key="1">
    <source>
        <dbReference type="ARBA" id="ARBA00004514"/>
    </source>
</evidence>
<dbReference type="GO" id="GO:0005829">
    <property type="term" value="C:cytosol"/>
    <property type="evidence" value="ECO:0007669"/>
    <property type="project" value="UniProtKB-SubCell"/>
</dbReference>
<dbReference type="GO" id="GO:0005085">
    <property type="term" value="F:guanyl-nucleotide exchange factor activity"/>
    <property type="evidence" value="ECO:0007669"/>
    <property type="project" value="EnsemblFungi"/>
</dbReference>
<feature type="domain" description="EIF2B subunit epsilon/gamma LbH" evidence="12">
    <location>
        <begin position="326"/>
        <end position="400"/>
    </location>
</feature>
<organism evidence="13 14">
    <name type="scientific">Candida parapsilosis</name>
    <name type="common">Yeast</name>
    <dbReference type="NCBI Taxonomy" id="5480"/>
    <lineage>
        <taxon>Eukaryota</taxon>
        <taxon>Fungi</taxon>
        <taxon>Dikarya</taxon>
        <taxon>Ascomycota</taxon>
        <taxon>Saccharomycotina</taxon>
        <taxon>Pichiomycetes</taxon>
        <taxon>Debaryomycetaceae</taxon>
        <taxon>Candida/Lodderomyces clade</taxon>
        <taxon>Candida</taxon>
    </lineage>
</organism>
<name>A0A8X7TCE3_CANPA</name>
<dbReference type="InterPro" id="IPR029044">
    <property type="entry name" value="Nucleotide-diphossugar_trans"/>
</dbReference>
<sequence length="479" mass="53870">MEFTAVIFCGRGKSLEPFSESRSTGLPKPLLPIANRPMISYVLDWCFDAVLSKIVVITQVETSEAVMAAIEKYKKERRELLATSSDIPEASFATPIEIMPFTAENSAEIIYHLYKNSKFRLQDLIFLPCDFLSDLPPSVIIEAFRNRNETDLGVYIAYKNQLDIEDKKSKIFSKKYTVYAGDADDDSKLLDVYGKADIEMSKMLHIRTQMCWRYPKSIVSTKLLNSGIFVASKEIFNVIEEASTKFNESYFEKRNYDKFIRDLARRSWKHSATKATVGLFVVPSEATFFRVNNLPVLMEANRHFMKHQAMKKGQSQQGAQQKDKLAAHVGNDSIVGENTELGEKTNVKRSVVGHNCKIGKKVRITGCLIFDNVVVGDDVQLENCIIGHHAKIPSKSKLINCNVESTNEVTTGTQAKGDTLLCMSLEAVEDGESEDEFVLKTGPLSDSSSEDDDDEDDESEDESEFEDEYTGNEDGLFAY</sequence>
<gene>
    <name evidence="13" type="ORF">FOB60_000232</name>
</gene>
<comment type="function">
    <text evidence="8">Acts as a component of the translation initiation factor 2B (eIF2B) complex, which catalyzes the exchange of GDP for GTP on the eukaryotic initiation factor 2 (eIF2) complex gamma subunit. Its guanine nucleotide exchange factor activity is repressed when bound to eIF2 complex phosphorylated on the alpha subunit, thereby limiting the amount of methionyl-initiator methionine tRNA available to the ribosome and consequently global translation is repressed.</text>
</comment>
<accession>A0A8X7TCE3</accession>